<proteinExistence type="predicted"/>
<reference evidence="1 2" key="1">
    <citation type="journal article" date="2023" name="Hortic Res">
        <title>Pangenome of water caltrop reveals structural variations and asymmetric subgenome divergence after allopolyploidization.</title>
        <authorList>
            <person name="Zhang X."/>
            <person name="Chen Y."/>
            <person name="Wang L."/>
            <person name="Yuan Y."/>
            <person name="Fang M."/>
            <person name="Shi L."/>
            <person name="Lu R."/>
            <person name="Comes H.P."/>
            <person name="Ma Y."/>
            <person name="Chen Y."/>
            <person name="Huang G."/>
            <person name="Zhou Y."/>
            <person name="Zheng Z."/>
            <person name="Qiu Y."/>
        </authorList>
    </citation>
    <scope>NUCLEOTIDE SEQUENCE [LARGE SCALE GENOMIC DNA]</scope>
    <source>
        <strain evidence="1">F231</strain>
    </source>
</reference>
<dbReference type="Proteomes" id="UP001346149">
    <property type="component" value="Unassembled WGS sequence"/>
</dbReference>
<name>A0AAN7LNG3_TRANT</name>
<protein>
    <submittedName>
        <fullName evidence="1">Uncharacterized protein</fullName>
    </submittedName>
</protein>
<organism evidence="1 2">
    <name type="scientific">Trapa natans</name>
    <name type="common">Water chestnut</name>
    <dbReference type="NCBI Taxonomy" id="22666"/>
    <lineage>
        <taxon>Eukaryota</taxon>
        <taxon>Viridiplantae</taxon>
        <taxon>Streptophyta</taxon>
        <taxon>Embryophyta</taxon>
        <taxon>Tracheophyta</taxon>
        <taxon>Spermatophyta</taxon>
        <taxon>Magnoliopsida</taxon>
        <taxon>eudicotyledons</taxon>
        <taxon>Gunneridae</taxon>
        <taxon>Pentapetalae</taxon>
        <taxon>rosids</taxon>
        <taxon>malvids</taxon>
        <taxon>Myrtales</taxon>
        <taxon>Lythraceae</taxon>
        <taxon>Trapa</taxon>
    </lineage>
</organism>
<dbReference type="EMBL" id="JAXQNO010000011">
    <property type="protein sequence ID" value="KAK4788289.1"/>
    <property type="molecule type" value="Genomic_DNA"/>
</dbReference>
<evidence type="ECO:0000313" key="1">
    <source>
        <dbReference type="EMBL" id="KAK4788289.1"/>
    </source>
</evidence>
<sequence>MFNVGDVCHWVGTLPERAFVLLFLHILRSMSLWKPAILANGNMRWRALPNLPYQVLRGVSIRPSMDELTTSNRSRMEVPTDIVGQAGAHDIHGKVGDHCSILSLCLLLVNTSKFLG</sequence>
<keyword evidence="2" id="KW-1185">Reference proteome</keyword>
<evidence type="ECO:0000313" key="2">
    <source>
        <dbReference type="Proteomes" id="UP001346149"/>
    </source>
</evidence>
<gene>
    <name evidence="1" type="ORF">SAY86_019608</name>
</gene>
<accession>A0AAN7LNG3</accession>
<comment type="caution">
    <text evidence="1">The sequence shown here is derived from an EMBL/GenBank/DDBJ whole genome shotgun (WGS) entry which is preliminary data.</text>
</comment>
<dbReference type="AlphaFoldDB" id="A0AAN7LNG3"/>